<dbReference type="Gene3D" id="3.40.640.10">
    <property type="entry name" value="Type I PLP-dependent aspartate aminotransferase-like (Major domain)"/>
    <property type="match status" value="1"/>
</dbReference>
<evidence type="ECO:0000256" key="1">
    <source>
        <dbReference type="ARBA" id="ARBA00007441"/>
    </source>
</evidence>
<feature type="region of interest" description="Disordered" evidence="3">
    <location>
        <begin position="79"/>
        <end position="127"/>
    </location>
</feature>
<evidence type="ECO:0000256" key="2">
    <source>
        <dbReference type="ARBA" id="ARBA00022898"/>
    </source>
</evidence>
<dbReference type="InterPro" id="IPR015422">
    <property type="entry name" value="PyrdxlP-dep_Trfase_small"/>
</dbReference>
<dbReference type="PANTHER" id="PTHR43795:SF85">
    <property type="entry name" value="AMINOTRANSFERASE ACS10-RELATED"/>
    <property type="match status" value="1"/>
</dbReference>
<feature type="compositionally biased region" description="Polar residues" evidence="3">
    <location>
        <begin position="107"/>
        <end position="127"/>
    </location>
</feature>
<dbReference type="InterPro" id="IPR004838">
    <property type="entry name" value="NHTrfase_class1_PyrdxlP-BS"/>
</dbReference>
<dbReference type="STRING" id="218851.A0A2G5E296"/>
<keyword evidence="4" id="KW-1133">Transmembrane helix</keyword>
<evidence type="ECO:0000313" key="7">
    <source>
        <dbReference type="Proteomes" id="UP000230069"/>
    </source>
</evidence>
<dbReference type="EMBL" id="KZ305030">
    <property type="protein sequence ID" value="PIA49884.1"/>
    <property type="molecule type" value="Genomic_DNA"/>
</dbReference>
<dbReference type="GO" id="GO:0030170">
    <property type="term" value="F:pyridoxal phosphate binding"/>
    <property type="evidence" value="ECO:0007669"/>
    <property type="project" value="InterPro"/>
</dbReference>
<feature type="region of interest" description="Disordered" evidence="3">
    <location>
        <begin position="1"/>
        <end position="36"/>
    </location>
</feature>
<dbReference type="GO" id="GO:0006520">
    <property type="term" value="P:amino acid metabolic process"/>
    <property type="evidence" value="ECO:0007669"/>
    <property type="project" value="TreeGrafter"/>
</dbReference>
<dbReference type="InParanoid" id="A0A2G5E296"/>
<dbReference type="FunCoup" id="A0A2G5E296">
    <property type="interactions" value="161"/>
</dbReference>
<protein>
    <recommendedName>
        <fullName evidence="5">Aminotransferase class I/classII large domain-containing protein</fullName>
    </recommendedName>
</protein>
<organism evidence="6 7">
    <name type="scientific">Aquilegia coerulea</name>
    <name type="common">Rocky mountain columbine</name>
    <dbReference type="NCBI Taxonomy" id="218851"/>
    <lineage>
        <taxon>Eukaryota</taxon>
        <taxon>Viridiplantae</taxon>
        <taxon>Streptophyta</taxon>
        <taxon>Embryophyta</taxon>
        <taxon>Tracheophyta</taxon>
        <taxon>Spermatophyta</taxon>
        <taxon>Magnoliopsida</taxon>
        <taxon>Ranunculales</taxon>
        <taxon>Ranunculaceae</taxon>
        <taxon>Thalictroideae</taxon>
        <taxon>Aquilegia</taxon>
    </lineage>
</organism>
<dbReference type="GO" id="GO:0004069">
    <property type="term" value="F:L-aspartate:2-oxoglutarate aminotransferase activity"/>
    <property type="evidence" value="ECO:0007669"/>
    <property type="project" value="TreeGrafter"/>
</dbReference>
<dbReference type="Gene3D" id="3.90.1150.10">
    <property type="entry name" value="Aspartate Aminotransferase, domain 1"/>
    <property type="match status" value="1"/>
</dbReference>
<reference evidence="6 7" key="1">
    <citation type="submission" date="2017-09" db="EMBL/GenBank/DDBJ databases">
        <title>WGS assembly of Aquilegia coerulea Goldsmith.</title>
        <authorList>
            <person name="Hodges S."/>
            <person name="Kramer E."/>
            <person name="Nordborg M."/>
            <person name="Tomkins J."/>
            <person name="Borevitz J."/>
            <person name="Derieg N."/>
            <person name="Yan J."/>
            <person name="Mihaltcheva S."/>
            <person name="Hayes R.D."/>
            <person name="Rokhsar D."/>
        </authorList>
    </citation>
    <scope>NUCLEOTIDE SEQUENCE [LARGE SCALE GENOMIC DNA]</scope>
    <source>
        <strain evidence="7">cv. Goldsmith</strain>
    </source>
</reference>
<dbReference type="InterPro" id="IPR050478">
    <property type="entry name" value="Ethylene_sulfur-biosynth"/>
</dbReference>
<dbReference type="Pfam" id="PF00155">
    <property type="entry name" value="Aminotran_1_2"/>
    <property type="match status" value="1"/>
</dbReference>
<feature type="domain" description="Aminotransferase class I/classII large" evidence="5">
    <location>
        <begin position="173"/>
        <end position="552"/>
    </location>
</feature>
<dbReference type="SUPFAM" id="SSF53383">
    <property type="entry name" value="PLP-dependent transferases"/>
    <property type="match status" value="1"/>
</dbReference>
<evidence type="ECO:0000256" key="4">
    <source>
        <dbReference type="SAM" id="Phobius"/>
    </source>
</evidence>
<dbReference type="InterPro" id="IPR015424">
    <property type="entry name" value="PyrdxlP-dep_Trfase"/>
</dbReference>
<gene>
    <name evidence="6" type="ORF">AQUCO_01300551v1</name>
</gene>
<keyword evidence="2" id="KW-0663">Pyridoxal phosphate</keyword>
<accession>A0A2G5E296</accession>
<dbReference type="InterPro" id="IPR004839">
    <property type="entry name" value="Aminotransferase_I/II_large"/>
</dbReference>
<dbReference type="CDD" id="cd00609">
    <property type="entry name" value="AAT_like"/>
    <property type="match status" value="1"/>
</dbReference>
<sequence>MTQTRFRHTQNSELEENKSIKQSSNKTNTSNNNNNSKTAMRIIVPLQGVVQGRGGLVLGSVIPCALFYFLQIYLKRNRSSSSNSNSNSSSSSPSTPSNLSPSTSSNQLNDLSGLTRSQSRTGLSPRGISSLSPAYISSRANSIAKSEDSLYYVGLKKVEENPYDSVKNPNGVIQLGLAENKLSLDLIQIWLSENSKNLLSGEDGELSISGIATYQPFDGLTELKVAVAGFMSEVMERAVSFNPSQMVLTAGATPAIEILSFCLADSGNAFLVPSPYYPGFDRDVKWRTGVELIPVPCRSADNFSIGINALDRAFSQAKKRGIKVRGVLISNPANPVGNLLSRDMLYSLLDFAREKNIHIICDEIFAGSTHGNEEFVSMAEILESEDFDRNRVHIIYGLSKDLSLPGFRVGVIYSFNENILAAAKKLTRFSSISAPTQRLLVTLLSDTRFIREFINTNRDRLQRVYAEFVAGLKVLGIECTKSSGGFYCWADMSGLMNSYSEKGELELWDRLLNVGKINVTPGSSCHCIEPGWFRCCFTTLTENDIPVVMERIRETSKSRS</sequence>
<dbReference type="OrthoDB" id="691673at2759"/>
<evidence type="ECO:0000256" key="3">
    <source>
        <dbReference type="SAM" id="MobiDB-lite"/>
    </source>
</evidence>
<dbReference type="GO" id="GO:0008793">
    <property type="term" value="F:aromatic-amino-acid transaminase activity"/>
    <property type="evidence" value="ECO:0007669"/>
    <property type="project" value="TreeGrafter"/>
</dbReference>
<dbReference type="AlphaFoldDB" id="A0A2G5E296"/>
<feature type="transmembrane region" description="Helical" evidence="4">
    <location>
        <begin position="55"/>
        <end position="74"/>
    </location>
</feature>
<feature type="compositionally biased region" description="Low complexity" evidence="3">
    <location>
        <begin position="20"/>
        <end position="36"/>
    </location>
</feature>
<evidence type="ECO:0000259" key="5">
    <source>
        <dbReference type="Pfam" id="PF00155"/>
    </source>
</evidence>
<dbReference type="Proteomes" id="UP000230069">
    <property type="component" value="Unassembled WGS sequence"/>
</dbReference>
<dbReference type="InterPro" id="IPR015421">
    <property type="entry name" value="PyrdxlP-dep_Trfase_major"/>
</dbReference>
<comment type="similarity">
    <text evidence="1">Belongs to the class-I pyridoxal-phosphate-dependent aminotransferase family.</text>
</comment>
<dbReference type="PANTHER" id="PTHR43795">
    <property type="entry name" value="BIFUNCTIONAL ASPARTATE AMINOTRANSFERASE AND GLUTAMATE/ASPARTATE-PREPHENATE AMINOTRANSFERASE-RELATED"/>
    <property type="match status" value="1"/>
</dbReference>
<keyword evidence="7" id="KW-1185">Reference proteome</keyword>
<dbReference type="PRINTS" id="PR00753">
    <property type="entry name" value="ACCSYNTHASE"/>
</dbReference>
<evidence type="ECO:0000313" key="6">
    <source>
        <dbReference type="EMBL" id="PIA49884.1"/>
    </source>
</evidence>
<dbReference type="PROSITE" id="PS00105">
    <property type="entry name" value="AA_TRANSFER_CLASS_1"/>
    <property type="match status" value="1"/>
</dbReference>
<keyword evidence="4" id="KW-0472">Membrane</keyword>
<feature type="compositionally biased region" description="Low complexity" evidence="3">
    <location>
        <begin position="79"/>
        <end position="106"/>
    </location>
</feature>
<name>A0A2G5E296_AQUCA</name>
<keyword evidence="4" id="KW-0812">Transmembrane</keyword>
<proteinExistence type="inferred from homology"/>